<organism evidence="1">
    <name type="scientific">human gut metagenome</name>
    <dbReference type="NCBI Taxonomy" id="408170"/>
    <lineage>
        <taxon>unclassified sequences</taxon>
        <taxon>metagenomes</taxon>
        <taxon>organismal metagenomes</taxon>
    </lineage>
</organism>
<dbReference type="EMBL" id="AJWY01005374">
    <property type="protein sequence ID" value="EKC69799.1"/>
    <property type="molecule type" value="Genomic_DNA"/>
</dbReference>
<reference evidence="1" key="1">
    <citation type="journal article" date="2013" name="Environ. Microbiol.">
        <title>Microbiota from the distal guts of lean and obese adolescents exhibit partial functional redundancy besides clear differences in community structure.</title>
        <authorList>
            <person name="Ferrer M."/>
            <person name="Ruiz A."/>
            <person name="Lanza F."/>
            <person name="Haange S.B."/>
            <person name="Oberbach A."/>
            <person name="Till H."/>
            <person name="Bargiela R."/>
            <person name="Campoy C."/>
            <person name="Segura M.T."/>
            <person name="Richter M."/>
            <person name="von Bergen M."/>
            <person name="Seifert J."/>
            <person name="Suarez A."/>
        </authorList>
    </citation>
    <scope>NUCLEOTIDE SEQUENCE</scope>
</reference>
<accession>K1TQA9</accession>
<name>K1TQA9_9ZZZZ</name>
<gene>
    <name evidence="1" type="ORF">LEA_08106</name>
</gene>
<evidence type="ECO:0000313" key="1">
    <source>
        <dbReference type="EMBL" id="EKC69799.1"/>
    </source>
</evidence>
<protein>
    <submittedName>
        <fullName evidence="1">DRTGG domain protein</fullName>
    </submittedName>
</protein>
<dbReference type="AlphaFoldDB" id="K1TQA9"/>
<comment type="caution">
    <text evidence="1">The sequence shown here is derived from an EMBL/GenBank/DDBJ whole genome shotgun (WGS) entry which is preliminary data.</text>
</comment>
<proteinExistence type="predicted"/>
<feature type="non-terminal residue" evidence="1">
    <location>
        <position position="45"/>
    </location>
</feature>
<sequence length="45" mass="4733">MTVGQLIRKGLFGVLNSGNEDSVISNVFSCDLLSLAMTKDLDGCA</sequence>